<organism evidence="1 2">
    <name type="scientific">Immersiella caudata</name>
    <dbReference type="NCBI Taxonomy" id="314043"/>
    <lineage>
        <taxon>Eukaryota</taxon>
        <taxon>Fungi</taxon>
        <taxon>Dikarya</taxon>
        <taxon>Ascomycota</taxon>
        <taxon>Pezizomycotina</taxon>
        <taxon>Sordariomycetes</taxon>
        <taxon>Sordariomycetidae</taxon>
        <taxon>Sordariales</taxon>
        <taxon>Lasiosphaeriaceae</taxon>
        <taxon>Immersiella</taxon>
    </lineage>
</organism>
<keyword evidence="2" id="KW-1185">Reference proteome</keyword>
<gene>
    <name evidence="1" type="ORF">B0T14DRAFT_568638</name>
</gene>
<sequence>MEFLLRLTSPAWELLIHCRAVSPLLLPFTIVRIEVIIRFEPNLGHNNPDMENSARQSEDAQDAFLDIDLEVISYHFHLEFETSSEAALAAHLDDLDLSERGEASYDPCDHASETSGFQDIFGDGDVEEADLNGFAAQPFGDVLLDAFVDQFDVGH</sequence>
<reference evidence="1" key="1">
    <citation type="submission" date="2023-06" db="EMBL/GenBank/DDBJ databases">
        <title>Genome-scale phylogeny and comparative genomics of the fungal order Sordariales.</title>
        <authorList>
            <consortium name="Lawrence Berkeley National Laboratory"/>
            <person name="Hensen N."/>
            <person name="Bonometti L."/>
            <person name="Westerberg I."/>
            <person name="Brannstrom I.O."/>
            <person name="Guillou S."/>
            <person name="Cros-Aarteil S."/>
            <person name="Calhoun S."/>
            <person name="Haridas S."/>
            <person name="Kuo A."/>
            <person name="Mondo S."/>
            <person name="Pangilinan J."/>
            <person name="Riley R."/>
            <person name="Labutti K."/>
            <person name="Andreopoulos B."/>
            <person name="Lipzen A."/>
            <person name="Chen C."/>
            <person name="Yanf M."/>
            <person name="Daum C."/>
            <person name="Ng V."/>
            <person name="Clum A."/>
            <person name="Steindorff A."/>
            <person name="Ohm R."/>
            <person name="Martin F."/>
            <person name="Silar P."/>
            <person name="Natvig D."/>
            <person name="Lalanne C."/>
            <person name="Gautier V."/>
            <person name="Ament-Velasquez S.L."/>
            <person name="Kruys A."/>
            <person name="Hutchinson M.I."/>
            <person name="Powell A.J."/>
            <person name="Barry K."/>
            <person name="Miller A.N."/>
            <person name="Grigoriev I.V."/>
            <person name="Debuchy R."/>
            <person name="Gladieux P."/>
            <person name="Thoren M.H."/>
            <person name="Johannesson H."/>
        </authorList>
    </citation>
    <scope>NUCLEOTIDE SEQUENCE</scope>
    <source>
        <strain evidence="1">CBS 606.72</strain>
    </source>
</reference>
<evidence type="ECO:0000313" key="1">
    <source>
        <dbReference type="EMBL" id="KAK0617094.1"/>
    </source>
</evidence>
<protein>
    <submittedName>
        <fullName evidence="1">Uncharacterized protein</fullName>
    </submittedName>
</protein>
<dbReference type="EMBL" id="JAULSU010000005">
    <property type="protein sequence ID" value="KAK0617094.1"/>
    <property type="molecule type" value="Genomic_DNA"/>
</dbReference>
<comment type="caution">
    <text evidence="1">The sequence shown here is derived from an EMBL/GenBank/DDBJ whole genome shotgun (WGS) entry which is preliminary data.</text>
</comment>
<evidence type="ECO:0000313" key="2">
    <source>
        <dbReference type="Proteomes" id="UP001175000"/>
    </source>
</evidence>
<dbReference type="AlphaFoldDB" id="A0AA39WKI3"/>
<proteinExistence type="predicted"/>
<accession>A0AA39WKI3</accession>
<dbReference type="Proteomes" id="UP001175000">
    <property type="component" value="Unassembled WGS sequence"/>
</dbReference>
<name>A0AA39WKI3_9PEZI</name>